<reference evidence="2 3" key="1">
    <citation type="submission" date="2023-06" db="EMBL/GenBank/DDBJ databases">
        <title>Actinomycetospora Odt1-22.</title>
        <authorList>
            <person name="Supong K."/>
        </authorList>
    </citation>
    <scope>NUCLEOTIDE SEQUENCE [LARGE SCALE GENOMIC DNA]</scope>
    <source>
        <strain evidence="2 3">Odt1-22</strain>
    </source>
</reference>
<dbReference type="SUPFAM" id="SSF53448">
    <property type="entry name" value="Nucleotide-diphospho-sugar transferases"/>
    <property type="match status" value="1"/>
</dbReference>
<dbReference type="RefSeq" id="WP_286055540.1">
    <property type="nucleotide sequence ID" value="NZ_JASVWF010000006.1"/>
</dbReference>
<dbReference type="GO" id="GO:0016757">
    <property type="term" value="F:glycosyltransferase activity"/>
    <property type="evidence" value="ECO:0007669"/>
    <property type="project" value="UniProtKB-KW"/>
</dbReference>
<organism evidence="2 3">
    <name type="scientific">Actinomycetospora termitidis</name>
    <dbReference type="NCBI Taxonomy" id="3053470"/>
    <lineage>
        <taxon>Bacteria</taxon>
        <taxon>Bacillati</taxon>
        <taxon>Actinomycetota</taxon>
        <taxon>Actinomycetes</taxon>
        <taxon>Pseudonocardiales</taxon>
        <taxon>Pseudonocardiaceae</taxon>
        <taxon>Actinomycetospora</taxon>
    </lineage>
</organism>
<gene>
    <name evidence="2" type="ORF">QRT03_23615</name>
</gene>
<name>A0ABT7ME84_9PSEU</name>
<keyword evidence="2" id="KW-0808">Transferase</keyword>
<evidence type="ECO:0000313" key="3">
    <source>
        <dbReference type="Proteomes" id="UP001231924"/>
    </source>
</evidence>
<feature type="domain" description="Glycosyltransferase 2-like" evidence="1">
    <location>
        <begin position="2"/>
        <end position="98"/>
    </location>
</feature>
<proteinExistence type="predicted"/>
<dbReference type="PANTHER" id="PTHR43630">
    <property type="entry name" value="POLY-BETA-1,6-N-ACETYL-D-GLUCOSAMINE SYNTHASE"/>
    <property type="match status" value="1"/>
</dbReference>
<dbReference type="InterPro" id="IPR029044">
    <property type="entry name" value="Nucleotide-diphossugar_trans"/>
</dbReference>
<keyword evidence="2" id="KW-0328">Glycosyltransferase</keyword>
<dbReference type="Pfam" id="PF00535">
    <property type="entry name" value="Glycos_transf_2"/>
    <property type="match status" value="1"/>
</dbReference>
<evidence type="ECO:0000259" key="1">
    <source>
        <dbReference type="Pfam" id="PF00535"/>
    </source>
</evidence>
<keyword evidence="3" id="KW-1185">Reference proteome</keyword>
<protein>
    <submittedName>
        <fullName evidence="2">Glycosyltransferase family 2 protein</fullName>
        <ecNumber evidence="2">2.4.-.-</ecNumber>
    </submittedName>
</protein>
<accession>A0ABT7ME84</accession>
<dbReference type="Gene3D" id="3.90.550.10">
    <property type="entry name" value="Spore Coat Polysaccharide Biosynthesis Protein SpsA, Chain A"/>
    <property type="match status" value="1"/>
</dbReference>
<dbReference type="EC" id="2.4.-.-" evidence="2"/>
<dbReference type="EMBL" id="JASVWF010000006">
    <property type="protein sequence ID" value="MDL5158976.1"/>
    <property type="molecule type" value="Genomic_DNA"/>
</dbReference>
<evidence type="ECO:0000313" key="2">
    <source>
        <dbReference type="EMBL" id="MDL5158976.1"/>
    </source>
</evidence>
<dbReference type="CDD" id="cd02511">
    <property type="entry name" value="Beta4Glucosyltransferase"/>
    <property type="match status" value="1"/>
</dbReference>
<comment type="caution">
    <text evidence="2">The sequence shown here is derived from an EMBL/GenBank/DDBJ whole genome shotgun (WGS) entry which is preliminary data.</text>
</comment>
<dbReference type="PANTHER" id="PTHR43630:SF2">
    <property type="entry name" value="GLYCOSYLTRANSFERASE"/>
    <property type="match status" value="1"/>
</dbReference>
<dbReference type="Proteomes" id="UP001231924">
    <property type="component" value="Unassembled WGS sequence"/>
</dbReference>
<sequence>MTKNEELVIERTVRSLRRFAQILVVDSNSTDQTSTLATKAGADVIQFEWNGRYPKKKQWSMDHTFIKFDWVFFVDADEYPSAALVEDIALKCRESTSVAAWEAALEYSFDGKVLRHGHTVRKTVLLDRSRCRFPEVHDLEVANMWEVEGHYQPRVSGRIGALRGFLQHEDRDPLYDYFGRHNRYSDWEAYLRTNRDMQMSVRATRSRAGRLFDAVPFKPIFFFLYSYILRQGFLDGRPGFNYAVALSFYYWQISLKARELIRVREEGGLR</sequence>
<dbReference type="InterPro" id="IPR001173">
    <property type="entry name" value="Glyco_trans_2-like"/>
</dbReference>